<dbReference type="FunFam" id="3.30.40.10:FF:000673">
    <property type="entry name" value="RING finger domain protein, putative"/>
    <property type="match status" value="1"/>
</dbReference>
<dbReference type="GO" id="GO:0005634">
    <property type="term" value="C:nucleus"/>
    <property type="evidence" value="ECO:0007669"/>
    <property type="project" value="TreeGrafter"/>
</dbReference>
<dbReference type="InterPro" id="IPR013083">
    <property type="entry name" value="Znf_RING/FYVE/PHD"/>
</dbReference>
<evidence type="ECO:0000256" key="2">
    <source>
        <dbReference type="ARBA" id="ARBA00022771"/>
    </source>
</evidence>
<dbReference type="PANTHER" id="PTHR13063">
    <property type="entry name" value="ENOS INTERACTING PROTEIN"/>
    <property type="match status" value="1"/>
</dbReference>
<keyword evidence="2 4" id="KW-0863">Zinc-finger</keyword>
<dbReference type="PROSITE" id="PS00518">
    <property type="entry name" value="ZF_RING_1"/>
    <property type="match status" value="1"/>
</dbReference>
<dbReference type="AlphaFoldDB" id="A0A1V6T411"/>
<evidence type="ECO:0000313" key="9">
    <source>
        <dbReference type="Proteomes" id="UP000191285"/>
    </source>
</evidence>
<name>A0A1V6T411_9EURO</name>
<sequence>MAHSKRNTSLPHFTSYERGLLRSTWGTKRSVIGRDSFLPFASCKLCLQPARSPVVSCSTNGDFFCRECAINDLLAQRQEIKRTEREREDAKKRLAEDDERVLEEARLKDLHDFELVSMGLEAKRANKDLNGGGAAVGGGSGRKRKAEEDDAIAKFKAREVEVNGTRKKVFELDDKEMERFAREERERLKDELKREKSESSKSALPSFWVPSLTPNTDHNEIAANKAVKLAPICPGSSEKHRHTYSLKSLVEVHFTEEKGADGTISRVCPSCKKNLSNGLKAMLTKPCGHVICQPCVTKFMTPHEVIDPHASKEEQEQHGLVLCYVCETDVTSREPGSEKEKGGDAGADTSGSKKKSKKKDKEKDAVRPGLVEVSSEGTGFAGGGGNVATKTGVAFQC</sequence>
<dbReference type="Proteomes" id="UP000191285">
    <property type="component" value="Unassembled WGS sequence"/>
</dbReference>
<dbReference type="SUPFAM" id="SSF57850">
    <property type="entry name" value="RING/U-box"/>
    <property type="match status" value="1"/>
</dbReference>
<feature type="coiled-coil region" evidence="5">
    <location>
        <begin position="66"/>
        <end position="100"/>
    </location>
</feature>
<dbReference type="OrthoDB" id="116827at2759"/>
<dbReference type="Pfam" id="PF13445">
    <property type="entry name" value="zf-RING_UBOX"/>
    <property type="match status" value="1"/>
</dbReference>
<evidence type="ECO:0000256" key="1">
    <source>
        <dbReference type="ARBA" id="ARBA00022723"/>
    </source>
</evidence>
<accession>A0A1V6T411</accession>
<feature type="region of interest" description="Disordered" evidence="6">
    <location>
        <begin position="333"/>
        <end position="397"/>
    </location>
</feature>
<evidence type="ECO:0000313" key="8">
    <source>
        <dbReference type="EMBL" id="OQE20493.1"/>
    </source>
</evidence>
<reference evidence="9" key="1">
    <citation type="journal article" date="2017" name="Nat. Microbiol.">
        <title>Global analysis of biosynthetic gene clusters reveals vast potential of secondary metabolite production in Penicillium species.</title>
        <authorList>
            <person name="Nielsen J.C."/>
            <person name="Grijseels S."/>
            <person name="Prigent S."/>
            <person name="Ji B."/>
            <person name="Dainat J."/>
            <person name="Nielsen K.F."/>
            <person name="Frisvad J.C."/>
            <person name="Workman M."/>
            <person name="Nielsen J."/>
        </authorList>
    </citation>
    <scope>NUCLEOTIDE SEQUENCE [LARGE SCALE GENOMIC DNA]</scope>
    <source>
        <strain evidence="9">IBT 24891</strain>
    </source>
</reference>
<evidence type="ECO:0000256" key="6">
    <source>
        <dbReference type="SAM" id="MobiDB-lite"/>
    </source>
</evidence>
<keyword evidence="1" id="KW-0479">Metal-binding</keyword>
<dbReference type="InterPro" id="IPR027370">
    <property type="entry name" value="Znf-RING_euk"/>
</dbReference>
<dbReference type="PANTHER" id="PTHR13063:SF10">
    <property type="entry name" value="NITRIC OXIDE SYNTHASE-INTERACTING PROTEIN"/>
    <property type="match status" value="1"/>
</dbReference>
<gene>
    <name evidence="8" type="ORF">PENSTE_c013G05619</name>
</gene>
<feature type="compositionally biased region" description="Basic and acidic residues" evidence="6">
    <location>
        <begin position="333"/>
        <end position="343"/>
    </location>
</feature>
<dbReference type="InterPro" id="IPR001841">
    <property type="entry name" value="Znf_RING"/>
</dbReference>
<evidence type="ECO:0000256" key="4">
    <source>
        <dbReference type="PROSITE-ProRule" id="PRU00175"/>
    </source>
</evidence>
<dbReference type="STRING" id="303698.A0A1V6T411"/>
<dbReference type="GO" id="GO:0061630">
    <property type="term" value="F:ubiquitin protein ligase activity"/>
    <property type="evidence" value="ECO:0007669"/>
    <property type="project" value="InterPro"/>
</dbReference>
<dbReference type="GO" id="GO:0008270">
    <property type="term" value="F:zinc ion binding"/>
    <property type="evidence" value="ECO:0007669"/>
    <property type="project" value="UniProtKB-KW"/>
</dbReference>
<proteinExistence type="predicted"/>
<evidence type="ECO:0000259" key="7">
    <source>
        <dbReference type="PROSITE" id="PS50089"/>
    </source>
</evidence>
<keyword evidence="5" id="KW-0175">Coiled coil</keyword>
<keyword evidence="9" id="KW-1185">Reference proteome</keyword>
<dbReference type="InterPro" id="IPR017907">
    <property type="entry name" value="Znf_RING_CS"/>
</dbReference>
<dbReference type="EMBL" id="MLKD01000013">
    <property type="protein sequence ID" value="OQE20493.1"/>
    <property type="molecule type" value="Genomic_DNA"/>
</dbReference>
<feature type="domain" description="RING-type" evidence="7">
    <location>
        <begin position="268"/>
        <end position="327"/>
    </location>
</feature>
<evidence type="ECO:0000256" key="3">
    <source>
        <dbReference type="ARBA" id="ARBA00022833"/>
    </source>
</evidence>
<dbReference type="InterPro" id="IPR016818">
    <property type="entry name" value="NOSIP"/>
</dbReference>
<organism evidence="8 9">
    <name type="scientific">Penicillium steckii</name>
    <dbReference type="NCBI Taxonomy" id="303698"/>
    <lineage>
        <taxon>Eukaryota</taxon>
        <taxon>Fungi</taxon>
        <taxon>Dikarya</taxon>
        <taxon>Ascomycota</taxon>
        <taxon>Pezizomycotina</taxon>
        <taxon>Eurotiomycetes</taxon>
        <taxon>Eurotiomycetidae</taxon>
        <taxon>Eurotiales</taxon>
        <taxon>Aspergillaceae</taxon>
        <taxon>Penicillium</taxon>
    </lineage>
</organism>
<dbReference type="Gene3D" id="3.30.40.10">
    <property type="entry name" value="Zinc/RING finger domain, C3HC4 (zinc finger)"/>
    <property type="match status" value="1"/>
</dbReference>
<comment type="caution">
    <text evidence="8">The sequence shown here is derived from an EMBL/GenBank/DDBJ whole genome shotgun (WGS) entry which is preliminary data.</text>
</comment>
<protein>
    <recommendedName>
        <fullName evidence="7">RING-type domain-containing protein</fullName>
    </recommendedName>
</protein>
<dbReference type="PROSITE" id="PS50089">
    <property type="entry name" value="ZF_RING_2"/>
    <property type="match status" value="1"/>
</dbReference>
<keyword evidence="3" id="KW-0862">Zinc</keyword>
<evidence type="ECO:0000256" key="5">
    <source>
        <dbReference type="SAM" id="Coils"/>
    </source>
</evidence>